<sequence>MKPCKPLLKSFAPIVDEQATTLVLGSMPGQASLDEQQYYAHPHNLFWKIPAAVLGQPVPDAYAERVAMLKRFKVALWDVLQHCERQGSLDSKIVAGTEQANDLLGLLSQYPNISTLCFNGQKAYQSFKRHLLKNNPAFFAAYELVILPSTSPANASIPKEVKFEQWQQQVWLNR</sequence>
<gene>
    <name evidence="2" type="ORF">MGA5115_03484</name>
    <name evidence="3" type="ORF">MGA5116_03484</name>
</gene>
<dbReference type="Pfam" id="PF03167">
    <property type="entry name" value="UDG"/>
    <property type="match status" value="1"/>
</dbReference>
<dbReference type="InterPro" id="IPR005122">
    <property type="entry name" value="Uracil-DNA_glycosylase-like"/>
</dbReference>
<dbReference type="Gene3D" id="3.40.470.10">
    <property type="entry name" value="Uracil-DNA glycosylase-like domain"/>
    <property type="match status" value="1"/>
</dbReference>
<reference evidence="3 4" key="2">
    <citation type="submission" date="2016-06" db="EMBL/GenBank/DDBJ databases">
        <authorList>
            <person name="Rodrigo-Torres L."/>
            <person name="Arahal D.R."/>
        </authorList>
    </citation>
    <scope>NUCLEOTIDE SEQUENCE [LARGE SCALE GENOMIC DNA]</scope>
    <source>
        <strain evidence="3 4">CECT 5116</strain>
    </source>
</reference>
<dbReference type="EMBL" id="FLRA01000035">
    <property type="protein sequence ID" value="SBT19322.1"/>
    <property type="molecule type" value="Genomic_DNA"/>
</dbReference>
<organism evidence="2 5">
    <name type="scientific">Marinomonas gallaica</name>
    <dbReference type="NCBI Taxonomy" id="1806667"/>
    <lineage>
        <taxon>Bacteria</taxon>
        <taxon>Pseudomonadati</taxon>
        <taxon>Pseudomonadota</taxon>
        <taxon>Gammaproteobacteria</taxon>
        <taxon>Oceanospirillales</taxon>
        <taxon>Oceanospirillaceae</taxon>
        <taxon>Marinomonas</taxon>
    </lineage>
</organism>
<dbReference type="InterPro" id="IPR036895">
    <property type="entry name" value="Uracil-DNA_glycosylase-like_sf"/>
</dbReference>
<dbReference type="SMART" id="SM00987">
    <property type="entry name" value="UreE_C"/>
    <property type="match status" value="1"/>
</dbReference>
<dbReference type="AlphaFoldDB" id="A0A1C3JW26"/>
<evidence type="ECO:0000259" key="1">
    <source>
        <dbReference type="SMART" id="SM00986"/>
    </source>
</evidence>
<evidence type="ECO:0000313" key="2">
    <source>
        <dbReference type="EMBL" id="SBT19322.1"/>
    </source>
</evidence>
<accession>A0A1C3JW26</accession>
<dbReference type="SMART" id="SM00986">
    <property type="entry name" value="UDG"/>
    <property type="match status" value="1"/>
</dbReference>
<proteinExistence type="predicted"/>
<evidence type="ECO:0000313" key="5">
    <source>
        <dbReference type="Proteomes" id="UP000092871"/>
    </source>
</evidence>
<keyword evidence="4" id="KW-1185">Reference proteome</keyword>
<dbReference type="CDD" id="cd10032">
    <property type="entry name" value="UDG-F6_HDG"/>
    <property type="match status" value="1"/>
</dbReference>
<name>A0A1C3JW26_9GAMM</name>
<dbReference type="InterPro" id="IPR026353">
    <property type="entry name" value="Hypoxan-DNA_Glyclase"/>
</dbReference>
<dbReference type="Proteomes" id="UP000092840">
    <property type="component" value="Unassembled WGS sequence"/>
</dbReference>
<feature type="domain" description="Uracil-DNA glycosylase-like" evidence="1">
    <location>
        <begin position="12"/>
        <end position="167"/>
    </location>
</feature>
<dbReference type="Proteomes" id="UP000092871">
    <property type="component" value="Unassembled WGS sequence"/>
</dbReference>
<dbReference type="OrthoDB" id="9799921at2"/>
<reference evidence="2 5" key="1">
    <citation type="submission" date="2016-06" db="EMBL/GenBank/DDBJ databases">
        <authorList>
            <person name="Kjaerup R.B."/>
            <person name="Dalgaard T.S."/>
            <person name="Juul-Madsen H.R."/>
        </authorList>
    </citation>
    <scope>NUCLEOTIDE SEQUENCE [LARGE SCALE GENOMIC DNA]</scope>
    <source>
        <strain evidence="2 5">CECT 5115</strain>
    </source>
</reference>
<protein>
    <submittedName>
        <fullName evidence="2">Uracil DNA glycosylase superfamily protein</fullName>
    </submittedName>
</protein>
<dbReference type="EMBL" id="FLRB01000035">
    <property type="protein sequence ID" value="SBT22854.1"/>
    <property type="molecule type" value="Genomic_DNA"/>
</dbReference>
<evidence type="ECO:0000313" key="3">
    <source>
        <dbReference type="EMBL" id="SBT22854.1"/>
    </source>
</evidence>
<dbReference type="NCBIfam" id="TIGR04274">
    <property type="entry name" value="hypoxanDNAglyco"/>
    <property type="match status" value="1"/>
</dbReference>
<evidence type="ECO:0000313" key="4">
    <source>
        <dbReference type="Proteomes" id="UP000092840"/>
    </source>
</evidence>
<dbReference type="RefSeq" id="WP_067038572.1">
    <property type="nucleotide sequence ID" value="NZ_FLRA01000035.1"/>
</dbReference>
<dbReference type="SUPFAM" id="SSF52141">
    <property type="entry name" value="Uracil-DNA glycosylase-like"/>
    <property type="match status" value="1"/>
</dbReference>